<gene>
    <name evidence="2" type="primary">Acey_s0021.g377</name>
    <name evidence="2" type="ORF">Y032_0021g377</name>
</gene>
<feature type="domain" description="Reverse transcriptase" evidence="1">
    <location>
        <begin position="348"/>
        <end position="615"/>
    </location>
</feature>
<name>A0A016V1U6_9BILA</name>
<dbReference type="Gene3D" id="3.60.10.10">
    <property type="entry name" value="Endonuclease/exonuclease/phosphatase"/>
    <property type="match status" value="1"/>
</dbReference>
<dbReference type="SUPFAM" id="SSF56672">
    <property type="entry name" value="DNA/RNA polymerases"/>
    <property type="match status" value="1"/>
</dbReference>
<dbReference type="OrthoDB" id="5876102at2759"/>
<dbReference type="PRINTS" id="PR01345">
    <property type="entry name" value="CERVTRCPTASE"/>
</dbReference>
<dbReference type="GO" id="GO:0003824">
    <property type="term" value="F:catalytic activity"/>
    <property type="evidence" value="ECO:0007669"/>
    <property type="project" value="InterPro"/>
</dbReference>
<dbReference type="InterPro" id="IPR043502">
    <property type="entry name" value="DNA/RNA_pol_sf"/>
</dbReference>
<dbReference type="PANTHER" id="PTHR33395">
    <property type="entry name" value="TRANSCRIPTASE, PUTATIVE-RELATED-RELATED"/>
    <property type="match status" value="1"/>
</dbReference>
<dbReference type="Pfam" id="PF00078">
    <property type="entry name" value="RVT_1"/>
    <property type="match status" value="1"/>
</dbReference>
<reference evidence="3" key="1">
    <citation type="journal article" date="2015" name="Nat. Genet.">
        <title>The genome and transcriptome of the zoonotic hookworm Ancylostoma ceylanicum identify infection-specific gene families.</title>
        <authorList>
            <person name="Schwarz E.M."/>
            <person name="Hu Y."/>
            <person name="Antoshechkin I."/>
            <person name="Miller M.M."/>
            <person name="Sternberg P.W."/>
            <person name="Aroian R.V."/>
        </authorList>
    </citation>
    <scope>NUCLEOTIDE SEQUENCE</scope>
    <source>
        <strain evidence="3">HY135</strain>
    </source>
</reference>
<dbReference type="GO" id="GO:0031012">
    <property type="term" value="C:extracellular matrix"/>
    <property type="evidence" value="ECO:0007669"/>
    <property type="project" value="TreeGrafter"/>
</dbReference>
<dbReference type="InterPro" id="IPR036691">
    <property type="entry name" value="Endo/exonu/phosph_ase_sf"/>
</dbReference>
<evidence type="ECO:0000313" key="3">
    <source>
        <dbReference type="Proteomes" id="UP000024635"/>
    </source>
</evidence>
<dbReference type="CDD" id="cd01650">
    <property type="entry name" value="RT_nLTR_like"/>
    <property type="match status" value="1"/>
</dbReference>
<dbReference type="STRING" id="53326.A0A016V1U6"/>
<organism evidence="2 3">
    <name type="scientific">Ancylostoma ceylanicum</name>
    <dbReference type="NCBI Taxonomy" id="53326"/>
    <lineage>
        <taxon>Eukaryota</taxon>
        <taxon>Metazoa</taxon>
        <taxon>Ecdysozoa</taxon>
        <taxon>Nematoda</taxon>
        <taxon>Chromadorea</taxon>
        <taxon>Rhabditida</taxon>
        <taxon>Rhabditina</taxon>
        <taxon>Rhabditomorpha</taxon>
        <taxon>Strongyloidea</taxon>
        <taxon>Ancylostomatidae</taxon>
        <taxon>Ancylostomatinae</taxon>
        <taxon>Ancylostoma</taxon>
    </lineage>
</organism>
<protein>
    <recommendedName>
        <fullName evidence="1">Reverse transcriptase domain-containing protein</fullName>
    </recommendedName>
</protein>
<dbReference type="InterPro" id="IPR005135">
    <property type="entry name" value="Endo/exonuclease/phosphatase"/>
</dbReference>
<evidence type="ECO:0000259" key="1">
    <source>
        <dbReference type="PROSITE" id="PS50878"/>
    </source>
</evidence>
<sequence>MTEQLLRVISDISTCTTPCLLMGDFNFPDIQWHDTPTAKSKNSNSFITFCNDHNFYRMVDNPTHLSNILDLVLCIQENLVKSLKIEPPIGNSDHATVFFELELLQETPPFVLRRNYKSANYDKIQSYLYSVDWYGSFNTVDTVNEKYEMFLSILKHSIELFVPVERVLLNQPNLPSYLNSLYRIRSRAWEHANKDNTPELWEKFHLFDRKFHRKLYKYNCSIEKKIIESKNKPLFYKLLRSRLTRKEPIAALKGNDGNLIRTNTEKVELLADSFEKVYDNTNCRKIPSLSFEPKPPMQDSLWFHRDKLYTLLSKWPSSYSRTPDDIPFFFIRSVRGAIVGPLEFIFNLSFMRGEIPAKWKHALVTPIPKKPPFDLADNYRPISITSIFSRLFEKVLKERIVNHLEAHKIISPSQHGFQKGRSTETAMLSALNHWTSTLDDKKPLDVVYFDFAKAFDKVSHELLLLKLAKIGIHEQIISWLKCFLTERTFQVCINDTLSSIRRISSGVPQGGVLSPILFNIYTCELPDIIAEEGVGCIAYADDLKIYNPIVTPSDNMCLQKAIDAVATWASEWKLPLSKQKTKVLHIGRNNPKLKYNLCSESVSETSEIVDLGYIIDENLSFDKYCKEITAKATRQIYCLFKALRTKNVAIMIKAYKTYVRPIMEYGTTIFNPHKKSLINMIEKVQNNFTRKLMIRTVGFSNLSYQKMPSSIIRNKLYRLQPLYKRRRRNDLLMMYKILHSLCELKSSDFYVMRSSITRGGTIKPHITTAKTAIRQNFFTHRAVSDYLKFSKNKRVPVKLSLYKRAIGEYLDN</sequence>
<comment type="caution">
    <text evidence="2">The sequence shown here is derived from an EMBL/GenBank/DDBJ whole genome shotgun (WGS) entry which is preliminary data.</text>
</comment>
<dbReference type="GO" id="GO:0061343">
    <property type="term" value="P:cell adhesion involved in heart morphogenesis"/>
    <property type="evidence" value="ECO:0007669"/>
    <property type="project" value="TreeGrafter"/>
</dbReference>
<evidence type="ECO:0000313" key="2">
    <source>
        <dbReference type="EMBL" id="EYC20703.1"/>
    </source>
</evidence>
<dbReference type="InterPro" id="IPR000477">
    <property type="entry name" value="RT_dom"/>
</dbReference>
<dbReference type="PANTHER" id="PTHR33395:SF21">
    <property type="entry name" value="PERICARDIN"/>
    <property type="match status" value="1"/>
</dbReference>
<accession>A0A016V1U6</accession>
<dbReference type="GO" id="GO:0007508">
    <property type="term" value="P:larval heart development"/>
    <property type="evidence" value="ECO:0007669"/>
    <property type="project" value="TreeGrafter"/>
</dbReference>
<dbReference type="SUPFAM" id="SSF56219">
    <property type="entry name" value="DNase I-like"/>
    <property type="match status" value="1"/>
</dbReference>
<dbReference type="PROSITE" id="PS50878">
    <property type="entry name" value="RT_POL"/>
    <property type="match status" value="1"/>
</dbReference>
<keyword evidence="3" id="KW-1185">Reference proteome</keyword>
<dbReference type="Pfam" id="PF14529">
    <property type="entry name" value="Exo_endo_phos_2"/>
    <property type="match status" value="1"/>
</dbReference>
<dbReference type="Proteomes" id="UP000024635">
    <property type="component" value="Unassembled WGS sequence"/>
</dbReference>
<dbReference type="AlphaFoldDB" id="A0A016V1U6"/>
<dbReference type="EMBL" id="JARK01001357">
    <property type="protein sequence ID" value="EYC20703.1"/>
    <property type="molecule type" value="Genomic_DNA"/>
</dbReference>
<proteinExistence type="predicted"/>